<evidence type="ECO:0000256" key="4">
    <source>
        <dbReference type="HAMAP-Rule" id="MF_00682"/>
    </source>
</evidence>
<comment type="subunit">
    <text evidence="4">Interacts with HscA and stimulates its ATPase activity.</text>
</comment>
<dbReference type="SUPFAM" id="SSF46565">
    <property type="entry name" value="Chaperone J-domain"/>
    <property type="match status" value="1"/>
</dbReference>
<dbReference type="InterPro" id="IPR009073">
    <property type="entry name" value="HscB_oligo_C"/>
</dbReference>
<dbReference type="InterPro" id="IPR001623">
    <property type="entry name" value="DnaJ_domain"/>
</dbReference>
<keyword evidence="7" id="KW-1185">Reference proteome</keyword>
<evidence type="ECO:0000256" key="1">
    <source>
        <dbReference type="ARBA" id="ARBA00010476"/>
    </source>
</evidence>
<dbReference type="GO" id="GO:0051087">
    <property type="term" value="F:protein-folding chaperone binding"/>
    <property type="evidence" value="ECO:0007669"/>
    <property type="project" value="InterPro"/>
</dbReference>
<dbReference type="HAMAP" id="MF_00682">
    <property type="entry name" value="HscB"/>
    <property type="match status" value="1"/>
</dbReference>
<comment type="similarity">
    <text evidence="1 4">Belongs to the HscB family.</text>
</comment>
<dbReference type="EMBL" id="AEQP01000003">
    <property type="protein sequence ID" value="EFV95341.1"/>
    <property type="molecule type" value="Genomic_DNA"/>
</dbReference>
<accession>E7RWG6</accession>
<protein>
    <recommendedName>
        <fullName evidence="4">Co-chaperone protein HscB homolog</fullName>
    </recommendedName>
</protein>
<dbReference type="NCBIfam" id="TIGR00714">
    <property type="entry name" value="hscB"/>
    <property type="match status" value="1"/>
</dbReference>
<feature type="domain" description="J" evidence="5">
    <location>
        <begin position="10"/>
        <end position="82"/>
    </location>
</feature>
<dbReference type="PANTHER" id="PTHR14021:SF15">
    <property type="entry name" value="IRON-SULFUR CLUSTER CO-CHAPERONE PROTEIN HSCB"/>
    <property type="match status" value="1"/>
</dbReference>
<gene>
    <name evidence="4 6" type="primary">hscB</name>
    <name evidence="6" type="ORF">HMPREF0551_0829</name>
</gene>
<dbReference type="InterPro" id="IPR004640">
    <property type="entry name" value="HscB"/>
</dbReference>
<dbReference type="GO" id="GO:1990230">
    <property type="term" value="C:iron-sulfur cluster transfer complex"/>
    <property type="evidence" value="ECO:0007669"/>
    <property type="project" value="TreeGrafter"/>
</dbReference>
<reference evidence="6 7" key="1">
    <citation type="submission" date="2010-12" db="EMBL/GenBank/DDBJ databases">
        <authorList>
            <person name="Muzny D."/>
            <person name="Qin X."/>
            <person name="Deng J."/>
            <person name="Jiang H."/>
            <person name="Liu Y."/>
            <person name="Qu J."/>
            <person name="Song X.-Z."/>
            <person name="Zhang L."/>
            <person name="Thornton R."/>
            <person name="Coyle M."/>
            <person name="Francisco L."/>
            <person name="Jackson L."/>
            <person name="Javaid M."/>
            <person name="Korchina V."/>
            <person name="Kovar C."/>
            <person name="Mata R."/>
            <person name="Mathew T."/>
            <person name="Ngo R."/>
            <person name="Nguyen L."/>
            <person name="Nguyen N."/>
            <person name="Okwuonu G."/>
            <person name="Ongeri F."/>
            <person name="Pham C."/>
            <person name="Simmons D."/>
            <person name="Wilczek-Boney K."/>
            <person name="Hale W."/>
            <person name="Jakkamsetti A."/>
            <person name="Pham P."/>
            <person name="Ruth R."/>
            <person name="San Lucas F."/>
            <person name="Warren J."/>
            <person name="Zhang J."/>
            <person name="Zhao Z."/>
            <person name="Zhou C."/>
            <person name="Zhu D."/>
            <person name="Lee S."/>
            <person name="Bess C."/>
            <person name="Blankenburg K."/>
            <person name="Forbes L."/>
            <person name="Fu Q."/>
            <person name="Gubbala S."/>
            <person name="Hirani K."/>
            <person name="Jayaseelan J.C."/>
            <person name="Lara F."/>
            <person name="Munidasa M."/>
            <person name="Palculict T."/>
            <person name="Patil S."/>
            <person name="Pu L.-L."/>
            <person name="Saada N."/>
            <person name="Tang L."/>
            <person name="Weissenberger G."/>
            <person name="Zhu Y."/>
            <person name="Hemphill L."/>
            <person name="Shang Y."/>
            <person name="Youmans B."/>
            <person name="Ayvaz T."/>
            <person name="Ross M."/>
            <person name="Santibanez J."/>
            <person name="Aqrawi P."/>
            <person name="Gross S."/>
            <person name="Joshi V."/>
            <person name="Fowler G."/>
            <person name="Nazareth L."/>
            <person name="Reid J."/>
            <person name="Worley K."/>
            <person name="Petrosino J."/>
            <person name="Highlander S."/>
            <person name="Gibbs R."/>
        </authorList>
    </citation>
    <scope>NUCLEOTIDE SEQUENCE [LARGE SCALE GENOMIC DNA]</scope>
    <source>
        <strain evidence="6 7">ATCC 51599</strain>
    </source>
</reference>
<name>E7RWG6_9BURK</name>
<comment type="function">
    <text evidence="3 4">Co-chaperone involved in the maturation of iron-sulfur cluster-containing proteins. Seems to help targeting proteins to be folded toward HscA.</text>
</comment>
<comment type="caution">
    <text evidence="6">The sequence shown here is derived from an EMBL/GenBank/DDBJ whole genome shotgun (WGS) entry which is preliminary data.</text>
</comment>
<dbReference type="HOGENOM" id="CLU_068529_2_1_4"/>
<dbReference type="SMART" id="SM00271">
    <property type="entry name" value="DnaJ"/>
    <property type="match status" value="1"/>
</dbReference>
<evidence type="ECO:0000259" key="5">
    <source>
        <dbReference type="PROSITE" id="PS50076"/>
    </source>
</evidence>
<dbReference type="GO" id="GO:0001671">
    <property type="term" value="F:ATPase activator activity"/>
    <property type="evidence" value="ECO:0007669"/>
    <property type="project" value="InterPro"/>
</dbReference>
<dbReference type="Gene3D" id="1.10.287.110">
    <property type="entry name" value="DnaJ domain"/>
    <property type="match status" value="1"/>
</dbReference>
<dbReference type="GO" id="GO:0044571">
    <property type="term" value="P:[2Fe-2S] cluster assembly"/>
    <property type="evidence" value="ECO:0007669"/>
    <property type="project" value="InterPro"/>
</dbReference>
<dbReference type="Proteomes" id="UP000011021">
    <property type="component" value="Unassembled WGS sequence"/>
</dbReference>
<keyword evidence="2 4" id="KW-0143">Chaperone</keyword>
<dbReference type="GO" id="GO:0051259">
    <property type="term" value="P:protein complex oligomerization"/>
    <property type="evidence" value="ECO:0007669"/>
    <property type="project" value="InterPro"/>
</dbReference>
<evidence type="ECO:0000313" key="6">
    <source>
        <dbReference type="EMBL" id="EFV95341.1"/>
    </source>
</evidence>
<evidence type="ECO:0000256" key="2">
    <source>
        <dbReference type="ARBA" id="ARBA00023186"/>
    </source>
</evidence>
<dbReference type="GO" id="GO:0006457">
    <property type="term" value="P:protein folding"/>
    <property type="evidence" value="ECO:0007669"/>
    <property type="project" value="UniProtKB-UniRule"/>
</dbReference>
<proteinExistence type="inferred from homology"/>
<dbReference type="InterPro" id="IPR036869">
    <property type="entry name" value="J_dom_sf"/>
</dbReference>
<dbReference type="AlphaFoldDB" id="E7RWG6"/>
<dbReference type="Pfam" id="PF07743">
    <property type="entry name" value="HSCB_C"/>
    <property type="match status" value="1"/>
</dbReference>
<organism evidence="6 7">
    <name type="scientific">Lautropia mirabilis ATCC 51599</name>
    <dbReference type="NCBI Taxonomy" id="887898"/>
    <lineage>
        <taxon>Bacteria</taxon>
        <taxon>Pseudomonadati</taxon>
        <taxon>Pseudomonadota</taxon>
        <taxon>Betaproteobacteria</taxon>
        <taxon>Burkholderiales</taxon>
        <taxon>Burkholderiaceae</taxon>
        <taxon>Lautropia</taxon>
    </lineage>
</organism>
<evidence type="ECO:0000313" key="7">
    <source>
        <dbReference type="Proteomes" id="UP000011021"/>
    </source>
</evidence>
<dbReference type="InterPro" id="IPR036386">
    <property type="entry name" value="HscB_C_sf"/>
</dbReference>
<dbReference type="eggNOG" id="COG1076">
    <property type="taxonomic scope" value="Bacteria"/>
</dbReference>
<dbReference type="PROSITE" id="PS50076">
    <property type="entry name" value="DNAJ_2"/>
    <property type="match status" value="1"/>
</dbReference>
<dbReference type="RefSeq" id="WP_005672998.1">
    <property type="nucleotide sequence ID" value="NZ_CP146288.1"/>
</dbReference>
<dbReference type="PANTHER" id="PTHR14021">
    <property type="entry name" value="IRON-SULFUR CLUSTER CO-CHAPERONE PROTEIN HSCB"/>
    <property type="match status" value="1"/>
</dbReference>
<sequence>MTARSAFDRSLFELLGLPERFALDPADLEARHHRFQAVVHPDRHVGGSDHDRRLALQLAAQGNEAFRVLSDPCQRAAYLCERHGASVDAERNTAMPSAFLVEQMAWREDIDEVRDMGDLEAAHRLQARLEAERNRVIDSIATLIDEQGDYPAAAMQVRQLMFFERLRTNLADVVRQMGQG</sequence>
<dbReference type="SUPFAM" id="SSF47144">
    <property type="entry name" value="HSC20 (HSCB), C-terminal oligomerisation domain"/>
    <property type="match status" value="1"/>
</dbReference>
<dbReference type="Gene3D" id="1.20.1280.20">
    <property type="entry name" value="HscB, C-terminal domain"/>
    <property type="match status" value="1"/>
</dbReference>
<dbReference type="STRING" id="887898.HMPREF0551_0829"/>
<evidence type="ECO:0000256" key="3">
    <source>
        <dbReference type="ARBA" id="ARBA00025596"/>
    </source>
</evidence>